<dbReference type="AlphaFoldDB" id="A0A8S0UW25"/>
<accession>A0A8S0UW25</accession>
<organism evidence="2 3">
    <name type="scientific">Olea europaea subsp. europaea</name>
    <dbReference type="NCBI Taxonomy" id="158383"/>
    <lineage>
        <taxon>Eukaryota</taxon>
        <taxon>Viridiplantae</taxon>
        <taxon>Streptophyta</taxon>
        <taxon>Embryophyta</taxon>
        <taxon>Tracheophyta</taxon>
        <taxon>Spermatophyta</taxon>
        <taxon>Magnoliopsida</taxon>
        <taxon>eudicotyledons</taxon>
        <taxon>Gunneridae</taxon>
        <taxon>Pentapetalae</taxon>
        <taxon>asterids</taxon>
        <taxon>lamiids</taxon>
        <taxon>Lamiales</taxon>
        <taxon>Oleaceae</taxon>
        <taxon>Oleeae</taxon>
        <taxon>Olea</taxon>
    </lineage>
</organism>
<name>A0A8S0UW25_OLEEU</name>
<feature type="non-terminal residue" evidence="2">
    <location>
        <position position="99"/>
    </location>
</feature>
<dbReference type="Proteomes" id="UP000594638">
    <property type="component" value="Unassembled WGS sequence"/>
</dbReference>
<dbReference type="Pfam" id="PF00016">
    <property type="entry name" value="RuBisCO_large"/>
    <property type="match status" value="1"/>
</dbReference>
<dbReference type="InterPro" id="IPR000685">
    <property type="entry name" value="RuBisCO_lsu_C"/>
</dbReference>
<dbReference type="PANTHER" id="PTHR42704">
    <property type="entry name" value="RIBULOSE BISPHOSPHATE CARBOXYLASE"/>
    <property type="match status" value="1"/>
</dbReference>
<dbReference type="InterPro" id="IPR033966">
    <property type="entry name" value="RuBisCO"/>
</dbReference>
<dbReference type="OrthoDB" id="563909at2759"/>
<dbReference type="PANTHER" id="PTHR42704:SF15">
    <property type="entry name" value="RIBULOSE BISPHOSPHATE CARBOXYLASE LARGE CHAIN"/>
    <property type="match status" value="1"/>
</dbReference>
<evidence type="ECO:0000313" key="3">
    <source>
        <dbReference type="Proteomes" id="UP000594638"/>
    </source>
</evidence>
<comment type="caution">
    <text evidence="2">The sequence shown here is derived from an EMBL/GenBank/DDBJ whole genome shotgun (WGS) entry which is preliminary data.</text>
</comment>
<dbReference type="EMBL" id="CACTIH010009052">
    <property type="protein sequence ID" value="CAA3021341.1"/>
    <property type="molecule type" value="Genomic_DNA"/>
</dbReference>
<dbReference type="GO" id="GO:0000287">
    <property type="term" value="F:magnesium ion binding"/>
    <property type="evidence" value="ECO:0007669"/>
    <property type="project" value="InterPro"/>
</dbReference>
<dbReference type="Gramene" id="OE9D001274T1">
    <property type="protein sequence ID" value="OE9D001274C1"/>
    <property type="gene ID" value="OE9D001274"/>
</dbReference>
<feature type="domain" description="Ribulose bisphosphate carboxylase large subunit C-terminal" evidence="1">
    <location>
        <begin position="6"/>
        <end position="58"/>
    </location>
</feature>
<keyword evidence="3" id="KW-1185">Reference proteome</keyword>
<dbReference type="GO" id="GO:0016984">
    <property type="term" value="F:ribulose-bisphosphate carboxylase activity"/>
    <property type="evidence" value="ECO:0007669"/>
    <property type="project" value="InterPro"/>
</dbReference>
<dbReference type="InterPro" id="IPR036376">
    <property type="entry name" value="RuBisCO_lsu_C_sf"/>
</dbReference>
<protein>
    <submittedName>
        <fullName evidence="2">Ribulose-1,5-bisphosphate carboxylase oxygenase large subunit, partial (Chloroplast)</fullName>
    </submittedName>
</protein>
<evidence type="ECO:0000259" key="1">
    <source>
        <dbReference type="Pfam" id="PF00016"/>
    </source>
</evidence>
<reference evidence="2 3" key="1">
    <citation type="submission" date="2019-12" db="EMBL/GenBank/DDBJ databases">
        <authorList>
            <person name="Alioto T."/>
            <person name="Alioto T."/>
            <person name="Gomez Garrido J."/>
        </authorList>
    </citation>
    <scope>NUCLEOTIDE SEQUENCE [LARGE SCALE GENOMIC DNA]</scope>
</reference>
<dbReference type="Gene3D" id="3.20.20.110">
    <property type="entry name" value="Ribulose bisphosphate carboxylase, large subunit, C-terminal domain"/>
    <property type="match status" value="1"/>
</dbReference>
<sequence>MPQKESHFLFCVEAIYKAQAETGEIKGHYLNATAGACEEMIKRVVFTRELGVPCSLVSDYLSSCRWIPKFLECFKLYLSIQIWVNTGKNISEQGSSTIP</sequence>
<evidence type="ECO:0000313" key="2">
    <source>
        <dbReference type="EMBL" id="CAA3021341.1"/>
    </source>
</evidence>
<gene>
    <name evidence="2" type="ORF">OLEA9_D001274</name>
</gene>
<proteinExistence type="predicted"/>
<dbReference type="SUPFAM" id="SSF51649">
    <property type="entry name" value="RuBisCo, C-terminal domain"/>
    <property type="match status" value="1"/>
</dbReference>